<evidence type="ECO:0000313" key="2">
    <source>
        <dbReference type="RefSeq" id="XP_019086193.1"/>
    </source>
</evidence>
<keyword evidence="1" id="KW-1185">Reference proteome</keyword>
<organism evidence="1 2">
    <name type="scientific">Camelina sativa</name>
    <name type="common">False flax</name>
    <name type="synonym">Myagrum sativum</name>
    <dbReference type="NCBI Taxonomy" id="90675"/>
    <lineage>
        <taxon>Eukaryota</taxon>
        <taxon>Viridiplantae</taxon>
        <taxon>Streptophyta</taxon>
        <taxon>Embryophyta</taxon>
        <taxon>Tracheophyta</taxon>
        <taxon>Spermatophyta</taxon>
        <taxon>Magnoliopsida</taxon>
        <taxon>eudicotyledons</taxon>
        <taxon>Gunneridae</taxon>
        <taxon>Pentapetalae</taxon>
        <taxon>rosids</taxon>
        <taxon>malvids</taxon>
        <taxon>Brassicales</taxon>
        <taxon>Brassicaceae</taxon>
        <taxon>Camelineae</taxon>
        <taxon>Camelina</taxon>
    </lineage>
</organism>
<proteinExistence type="predicted"/>
<dbReference type="InterPro" id="IPR035979">
    <property type="entry name" value="RBD_domain_sf"/>
</dbReference>
<protein>
    <submittedName>
        <fullName evidence="2">Nucleolin 2-like</fullName>
    </submittedName>
</protein>
<dbReference type="GeneID" id="104716560"/>
<evidence type="ECO:0000313" key="1">
    <source>
        <dbReference type="Proteomes" id="UP000694864"/>
    </source>
</evidence>
<sequence length="97" mass="10750">MIYIYILNYCSWVVDVEGFDTSLPEDEIKEALTNQFWLCGGIVKVFLDDKDPKTDVLNSHATIVMVGDDAAENVLELNGSVLGGRKLVVKAKRFPGT</sequence>
<gene>
    <name evidence="2" type="primary">LOC104716560</name>
</gene>
<dbReference type="Proteomes" id="UP000694864">
    <property type="component" value="Chromosome 10"/>
</dbReference>
<dbReference type="InterPro" id="IPR012677">
    <property type="entry name" value="Nucleotide-bd_a/b_plait_sf"/>
</dbReference>
<dbReference type="SUPFAM" id="SSF54928">
    <property type="entry name" value="RNA-binding domain, RBD"/>
    <property type="match status" value="1"/>
</dbReference>
<reference evidence="1" key="1">
    <citation type="journal article" date="2014" name="Nat. Commun.">
        <title>The emerging biofuel crop Camelina sativa retains a highly undifferentiated hexaploid genome structure.</title>
        <authorList>
            <person name="Kagale S."/>
            <person name="Koh C."/>
            <person name="Nixon J."/>
            <person name="Bollina V."/>
            <person name="Clarke W.E."/>
            <person name="Tuteja R."/>
            <person name="Spillane C."/>
            <person name="Robinson S.J."/>
            <person name="Links M.G."/>
            <person name="Clarke C."/>
            <person name="Higgins E.E."/>
            <person name="Huebert T."/>
            <person name="Sharpe A.G."/>
            <person name="Parkin I.A."/>
        </authorList>
    </citation>
    <scope>NUCLEOTIDE SEQUENCE [LARGE SCALE GENOMIC DNA]</scope>
    <source>
        <strain evidence="1">cv. DH55</strain>
    </source>
</reference>
<accession>A0ABM1QHF5</accession>
<dbReference type="Gene3D" id="3.30.70.330">
    <property type="match status" value="1"/>
</dbReference>
<dbReference type="RefSeq" id="XP_019086193.1">
    <property type="nucleotide sequence ID" value="XM_019230648.1"/>
</dbReference>
<reference evidence="2" key="2">
    <citation type="submission" date="2025-08" db="UniProtKB">
        <authorList>
            <consortium name="RefSeq"/>
        </authorList>
    </citation>
    <scope>IDENTIFICATION</scope>
    <source>
        <tissue evidence="2">Leaf</tissue>
    </source>
</reference>
<name>A0ABM1QHF5_CAMSA</name>